<proteinExistence type="predicted"/>
<evidence type="ECO:0000313" key="1">
    <source>
        <dbReference type="EMBL" id="KAF3949076.1"/>
    </source>
</evidence>
<gene>
    <name evidence="1" type="ORF">CMV_025002</name>
</gene>
<dbReference type="Proteomes" id="UP000737018">
    <property type="component" value="Unassembled WGS sequence"/>
</dbReference>
<protein>
    <submittedName>
        <fullName evidence="1">Uncharacterized protein</fullName>
    </submittedName>
</protein>
<dbReference type="AlphaFoldDB" id="A0A8J4VHD5"/>
<organism evidence="1 2">
    <name type="scientific">Castanea mollissima</name>
    <name type="common">Chinese chestnut</name>
    <dbReference type="NCBI Taxonomy" id="60419"/>
    <lineage>
        <taxon>Eukaryota</taxon>
        <taxon>Viridiplantae</taxon>
        <taxon>Streptophyta</taxon>
        <taxon>Embryophyta</taxon>
        <taxon>Tracheophyta</taxon>
        <taxon>Spermatophyta</taxon>
        <taxon>Magnoliopsida</taxon>
        <taxon>eudicotyledons</taxon>
        <taxon>Gunneridae</taxon>
        <taxon>Pentapetalae</taxon>
        <taxon>rosids</taxon>
        <taxon>fabids</taxon>
        <taxon>Fagales</taxon>
        <taxon>Fagaceae</taxon>
        <taxon>Castanea</taxon>
    </lineage>
</organism>
<reference evidence="1" key="1">
    <citation type="submission" date="2020-03" db="EMBL/GenBank/DDBJ databases">
        <title>Castanea mollissima Vanexum genome sequencing.</title>
        <authorList>
            <person name="Staton M."/>
        </authorList>
    </citation>
    <scope>NUCLEOTIDE SEQUENCE</scope>
    <source>
        <tissue evidence="1">Leaf</tissue>
    </source>
</reference>
<dbReference type="EMBL" id="JRKL02006334">
    <property type="protein sequence ID" value="KAF3949076.1"/>
    <property type="molecule type" value="Genomic_DNA"/>
</dbReference>
<accession>A0A8J4VHD5</accession>
<comment type="caution">
    <text evidence="1">The sequence shown here is derived from an EMBL/GenBank/DDBJ whole genome shotgun (WGS) entry which is preliminary data.</text>
</comment>
<sequence>PKRRVVENLNSLNKTPRGVTEFGFVKHLHRGISPEKGNGTKSNITRDSITVGEKATEEEEIGQDRNHNCVPKHYVRHNA</sequence>
<evidence type="ECO:0000313" key="2">
    <source>
        <dbReference type="Proteomes" id="UP000737018"/>
    </source>
</evidence>
<feature type="non-terminal residue" evidence="1">
    <location>
        <position position="1"/>
    </location>
</feature>
<name>A0A8J4VHD5_9ROSI</name>
<keyword evidence="2" id="KW-1185">Reference proteome</keyword>